<dbReference type="NCBIfam" id="TIGR00675">
    <property type="entry name" value="dcm"/>
    <property type="match status" value="1"/>
</dbReference>
<keyword evidence="4" id="KW-0680">Restriction system</keyword>
<dbReference type="InterPro" id="IPR018117">
    <property type="entry name" value="C5_DNA_meth_AS"/>
</dbReference>
<feature type="region of interest" description="Disordered" evidence="8">
    <location>
        <begin position="190"/>
        <end position="285"/>
    </location>
</feature>
<comment type="catalytic activity">
    <reaction evidence="7">
        <text>a 2'-deoxycytidine in DNA + S-adenosyl-L-methionine = a 5-methyl-2'-deoxycytidine in DNA + S-adenosyl-L-homocysteine + H(+)</text>
        <dbReference type="Rhea" id="RHEA:13681"/>
        <dbReference type="Rhea" id="RHEA-COMP:11369"/>
        <dbReference type="Rhea" id="RHEA-COMP:11370"/>
        <dbReference type="ChEBI" id="CHEBI:15378"/>
        <dbReference type="ChEBI" id="CHEBI:57856"/>
        <dbReference type="ChEBI" id="CHEBI:59789"/>
        <dbReference type="ChEBI" id="CHEBI:85452"/>
        <dbReference type="ChEBI" id="CHEBI:85454"/>
        <dbReference type="EC" id="2.1.1.37"/>
    </reaction>
</comment>
<dbReference type="PROSITE" id="PS00095">
    <property type="entry name" value="C5_MTASE_2"/>
    <property type="match status" value="1"/>
</dbReference>
<evidence type="ECO:0000256" key="4">
    <source>
        <dbReference type="ARBA" id="ARBA00022747"/>
    </source>
</evidence>
<dbReference type="AlphaFoldDB" id="A0A1F5PIV9"/>
<comment type="caution">
    <text evidence="9">The sequence shown here is derived from an EMBL/GenBank/DDBJ whole genome shotgun (WGS) entry which is preliminary data.</text>
</comment>
<reference evidence="9 10" key="1">
    <citation type="journal article" date="2016" name="Nat. Commun.">
        <title>Thousands of microbial genomes shed light on interconnected biogeochemical processes in an aquifer system.</title>
        <authorList>
            <person name="Anantharaman K."/>
            <person name="Brown C.T."/>
            <person name="Hug L.A."/>
            <person name="Sharon I."/>
            <person name="Castelle C.J."/>
            <person name="Probst A.J."/>
            <person name="Thomas B.C."/>
            <person name="Singh A."/>
            <person name="Wilkins M.J."/>
            <person name="Karaoz U."/>
            <person name="Brodie E.L."/>
            <person name="Williams K.H."/>
            <person name="Hubbard S.S."/>
            <person name="Banfield J.F."/>
        </authorList>
    </citation>
    <scope>NUCLEOTIDE SEQUENCE [LARGE SCALE GENOMIC DNA]</scope>
</reference>
<evidence type="ECO:0000313" key="9">
    <source>
        <dbReference type="EMBL" id="OGE89821.1"/>
    </source>
</evidence>
<feature type="compositionally biased region" description="Polar residues" evidence="8">
    <location>
        <begin position="209"/>
        <end position="219"/>
    </location>
</feature>
<dbReference type="SUPFAM" id="SSF53335">
    <property type="entry name" value="S-adenosyl-L-methionine-dependent methyltransferases"/>
    <property type="match status" value="1"/>
</dbReference>
<organism evidence="9 10">
    <name type="scientific">Candidatus Doudnabacteria bacterium RIFCSPHIGHO2_12_FULL_48_16</name>
    <dbReference type="NCBI Taxonomy" id="1817838"/>
    <lineage>
        <taxon>Bacteria</taxon>
        <taxon>Candidatus Doudnaibacteriota</taxon>
    </lineage>
</organism>
<dbReference type="PROSITE" id="PS00094">
    <property type="entry name" value="C5_MTASE_1"/>
    <property type="match status" value="1"/>
</dbReference>
<evidence type="ECO:0000256" key="7">
    <source>
        <dbReference type="RuleBase" id="RU000417"/>
    </source>
</evidence>
<proteinExistence type="inferred from homology"/>
<protein>
    <recommendedName>
        <fullName evidence="7">Cytosine-specific methyltransferase</fullName>
        <ecNumber evidence="7">2.1.1.37</ecNumber>
    </recommendedName>
</protein>
<dbReference type="InterPro" id="IPR031303">
    <property type="entry name" value="C5_meth_CS"/>
</dbReference>
<dbReference type="PANTHER" id="PTHR46098:SF1">
    <property type="entry name" value="TRNA (CYTOSINE(38)-C(5))-METHYLTRANSFERASE"/>
    <property type="match status" value="1"/>
</dbReference>
<evidence type="ECO:0000256" key="5">
    <source>
        <dbReference type="PROSITE-ProRule" id="PRU01016"/>
    </source>
</evidence>
<dbReference type="EC" id="2.1.1.37" evidence="7"/>
<dbReference type="PRINTS" id="PR00105">
    <property type="entry name" value="C5METTRFRASE"/>
</dbReference>
<feature type="compositionally biased region" description="Low complexity" evidence="8">
    <location>
        <begin position="241"/>
        <end position="251"/>
    </location>
</feature>
<evidence type="ECO:0000256" key="8">
    <source>
        <dbReference type="SAM" id="MobiDB-lite"/>
    </source>
</evidence>
<comment type="similarity">
    <text evidence="5 6">Belongs to the class I-like SAM-binding methyltransferase superfamily. C5-methyltransferase family.</text>
</comment>
<evidence type="ECO:0000256" key="2">
    <source>
        <dbReference type="ARBA" id="ARBA00022679"/>
    </source>
</evidence>
<gene>
    <name evidence="9" type="ORF">A3E29_00335</name>
</gene>
<dbReference type="Gene3D" id="3.40.50.150">
    <property type="entry name" value="Vaccinia Virus protein VP39"/>
    <property type="match status" value="1"/>
</dbReference>
<evidence type="ECO:0000256" key="3">
    <source>
        <dbReference type="ARBA" id="ARBA00022691"/>
    </source>
</evidence>
<dbReference type="GO" id="GO:0032259">
    <property type="term" value="P:methylation"/>
    <property type="evidence" value="ECO:0007669"/>
    <property type="project" value="UniProtKB-KW"/>
</dbReference>
<evidence type="ECO:0000313" key="10">
    <source>
        <dbReference type="Proteomes" id="UP000177682"/>
    </source>
</evidence>
<dbReference type="PROSITE" id="PS51679">
    <property type="entry name" value="SAM_MT_C5"/>
    <property type="match status" value="1"/>
</dbReference>
<keyword evidence="2 5" id="KW-0808">Transferase</keyword>
<keyword evidence="3 5" id="KW-0949">S-adenosyl-L-methionine</keyword>
<keyword evidence="1 5" id="KW-0489">Methyltransferase</keyword>
<name>A0A1F5PIV9_9BACT</name>
<dbReference type="InterPro" id="IPR001525">
    <property type="entry name" value="C5_MeTfrase"/>
</dbReference>
<sequence>MRHIDLFSGIGGFALAIEKVWPNSDHIFCDNDSYCQKLLKLRFQNSKIYGDIKEIKSITDSDWLGLQKQGQKQQTNRSRQLFKVDILTGGFPCQPFSQAGKRRGTSDDRYLWPEMLRIIRLTNPRWVIAENVRGLLTMQNGLVFEQVCVDLEASGYEVQPLIIPAVAVNAPHRRDRIWFIAHAISDPAYRKKKSGKLSKAPNKQKQDRSQYSPARQSLRATLGGGSNRSKEDIIMARAFRNTESSRQSSSNERSRKTQYGGTSSGSYQRATSHATGKRGRGVTSKERGIKEWAMEQDESKGREIWSKGERRVGSIAHATSGESGKQAKQKRWKNFERRNWERNWLEVATELCGMDDGLPAKLDEFELSKSRHRIERLKALGNAIVPQVAARIMEAIKKTEENLGLTRSIRN</sequence>
<feature type="compositionally biased region" description="Polar residues" evidence="8">
    <location>
        <begin position="257"/>
        <end position="274"/>
    </location>
</feature>
<accession>A0A1F5PIV9</accession>
<dbReference type="Pfam" id="PF00145">
    <property type="entry name" value="DNA_methylase"/>
    <property type="match status" value="1"/>
</dbReference>
<dbReference type="GO" id="GO:0009307">
    <property type="term" value="P:DNA restriction-modification system"/>
    <property type="evidence" value="ECO:0007669"/>
    <property type="project" value="UniProtKB-KW"/>
</dbReference>
<evidence type="ECO:0000256" key="6">
    <source>
        <dbReference type="RuleBase" id="RU000416"/>
    </source>
</evidence>
<dbReference type="EMBL" id="MFEY01000008">
    <property type="protein sequence ID" value="OGE89821.1"/>
    <property type="molecule type" value="Genomic_DNA"/>
</dbReference>
<dbReference type="Proteomes" id="UP000177682">
    <property type="component" value="Unassembled WGS sequence"/>
</dbReference>
<dbReference type="GO" id="GO:0003886">
    <property type="term" value="F:DNA (cytosine-5-)-methyltransferase activity"/>
    <property type="evidence" value="ECO:0007669"/>
    <property type="project" value="UniProtKB-EC"/>
</dbReference>
<feature type="active site" evidence="5">
    <location>
        <position position="93"/>
    </location>
</feature>
<dbReference type="PANTHER" id="PTHR46098">
    <property type="entry name" value="TRNA (CYTOSINE(38)-C(5))-METHYLTRANSFERASE"/>
    <property type="match status" value="1"/>
</dbReference>
<evidence type="ECO:0000256" key="1">
    <source>
        <dbReference type="ARBA" id="ARBA00022603"/>
    </source>
</evidence>
<dbReference type="InterPro" id="IPR050750">
    <property type="entry name" value="C5-MTase"/>
</dbReference>
<dbReference type="InterPro" id="IPR029063">
    <property type="entry name" value="SAM-dependent_MTases_sf"/>
</dbReference>